<evidence type="ECO:0000256" key="1">
    <source>
        <dbReference type="SAM" id="Phobius"/>
    </source>
</evidence>
<keyword evidence="1" id="KW-0472">Membrane</keyword>
<dbReference type="InterPro" id="IPR011042">
    <property type="entry name" value="6-blade_b-propeller_TolB-like"/>
</dbReference>
<name>A0ABP1QMU1_9HEXA</name>
<dbReference type="Gene3D" id="2.120.10.30">
    <property type="entry name" value="TolB, C-terminal domain"/>
    <property type="match status" value="1"/>
</dbReference>
<comment type="caution">
    <text evidence="3">The sequence shown here is derived from an EMBL/GenBank/DDBJ whole genome shotgun (WGS) entry which is preliminary data.</text>
</comment>
<dbReference type="InterPro" id="IPR011041">
    <property type="entry name" value="Quinoprot_gluc/sorb_DH_b-prop"/>
</dbReference>
<protein>
    <recommendedName>
        <fullName evidence="2">Pyrroloquinoline quinone-dependent pyranose dehydrogenase beta-propeller domain-containing protein</fullName>
    </recommendedName>
</protein>
<evidence type="ECO:0000259" key="2">
    <source>
        <dbReference type="Pfam" id="PF22807"/>
    </source>
</evidence>
<dbReference type="PANTHER" id="PTHR19328">
    <property type="entry name" value="HEDGEHOG-INTERACTING PROTEIN"/>
    <property type="match status" value="1"/>
</dbReference>
<dbReference type="EMBL" id="CAXLJM020000040">
    <property type="protein sequence ID" value="CAL8108722.1"/>
    <property type="molecule type" value="Genomic_DNA"/>
</dbReference>
<dbReference type="SUPFAM" id="SSF50952">
    <property type="entry name" value="Soluble quinoprotein glucose dehydrogenase"/>
    <property type="match status" value="1"/>
</dbReference>
<evidence type="ECO:0000313" key="3">
    <source>
        <dbReference type="EMBL" id="CAL8108722.1"/>
    </source>
</evidence>
<organism evidence="3 4">
    <name type="scientific">Orchesella dallaii</name>
    <dbReference type="NCBI Taxonomy" id="48710"/>
    <lineage>
        <taxon>Eukaryota</taxon>
        <taxon>Metazoa</taxon>
        <taxon>Ecdysozoa</taxon>
        <taxon>Arthropoda</taxon>
        <taxon>Hexapoda</taxon>
        <taxon>Collembola</taxon>
        <taxon>Entomobryomorpha</taxon>
        <taxon>Entomobryoidea</taxon>
        <taxon>Orchesellidae</taxon>
        <taxon>Orchesellinae</taxon>
        <taxon>Orchesella</taxon>
    </lineage>
</organism>
<dbReference type="InterPro" id="IPR054539">
    <property type="entry name" value="Beta-prop_PDH"/>
</dbReference>
<keyword evidence="1" id="KW-0812">Transmembrane</keyword>
<feature type="transmembrane region" description="Helical" evidence="1">
    <location>
        <begin position="21"/>
        <end position="39"/>
    </location>
</feature>
<keyword evidence="1" id="KW-1133">Transmembrane helix</keyword>
<sequence>MISHHFRARNMFAPHKPREQTIITLFPIYMLFLISSINGQANFNTTQGFSATRLIAANTVRYPRTIVQDAAGDFLIVSERLGTITAIYQQESIYNTTIIVDGSDLGLNHGLVIKDSWIYASSLTSVYRWGYEAGQRERINTSPEIVITGMPLIGVHVTRTLLFDTEGRLYVSLGSFANADANTDRAKIRRFNITEIPESGIDFWSGEVVVDGVRNEVGLAFDSNGVLWGAGNNADMLVRDDLGGDIHDTNPGEELTKFDKQLGSFYGFPYCWTVDILENHTRGEQFAWPDFLNTTFNDGWCKNVSNNQPPTMVLPAHHAALGLAFYNAEVCDTSEGAFPCSMKGDLFITFHGSYNREPPGGYKVARIPIDAQTNMPTGEILDILFEPDPSFCGRCLRPVGLLFDSRGHLIVTSDDSSEVIRITYDD</sequence>
<accession>A0ABP1QMU1</accession>
<dbReference type="Proteomes" id="UP001642540">
    <property type="component" value="Unassembled WGS sequence"/>
</dbReference>
<evidence type="ECO:0000313" key="4">
    <source>
        <dbReference type="Proteomes" id="UP001642540"/>
    </source>
</evidence>
<dbReference type="PANTHER" id="PTHR19328:SF53">
    <property type="entry name" value="MEMBRANE PROTEIN"/>
    <property type="match status" value="1"/>
</dbReference>
<gene>
    <name evidence="3" type="ORF">ODALV1_LOCUS13069</name>
</gene>
<keyword evidence="4" id="KW-1185">Reference proteome</keyword>
<feature type="domain" description="Pyrroloquinoline quinone-dependent pyranose dehydrogenase beta-propeller" evidence="2">
    <location>
        <begin position="45"/>
        <end position="423"/>
    </location>
</feature>
<dbReference type="Pfam" id="PF22807">
    <property type="entry name" value="TrAA12"/>
    <property type="match status" value="1"/>
</dbReference>
<reference evidence="3 4" key="1">
    <citation type="submission" date="2024-08" db="EMBL/GenBank/DDBJ databases">
        <authorList>
            <person name="Cucini C."/>
            <person name="Frati F."/>
        </authorList>
    </citation>
    <scope>NUCLEOTIDE SEQUENCE [LARGE SCALE GENOMIC DNA]</scope>
</reference>
<proteinExistence type="predicted"/>